<evidence type="ECO:0008006" key="4">
    <source>
        <dbReference type="Google" id="ProtNLM"/>
    </source>
</evidence>
<dbReference type="Proteomes" id="UP000479114">
    <property type="component" value="Plasmid unnamed1"/>
</dbReference>
<evidence type="ECO:0000313" key="2">
    <source>
        <dbReference type="EMBL" id="QHW35431.1"/>
    </source>
</evidence>
<dbReference type="KEGG" id="prz:GZH47_31525"/>
<keyword evidence="3" id="KW-1185">Reference proteome</keyword>
<geneLocation type="plasmid" evidence="2 3">
    <name>unnamed1</name>
</geneLocation>
<protein>
    <recommendedName>
        <fullName evidence="4">DUF4320 family protein</fullName>
    </recommendedName>
</protein>
<dbReference type="AlphaFoldDB" id="A0A6C0PAM5"/>
<keyword evidence="1" id="KW-0472">Membrane</keyword>
<keyword evidence="2" id="KW-0614">Plasmid</keyword>
<dbReference type="RefSeq" id="WP_162645577.1">
    <property type="nucleotide sequence ID" value="NZ_CP048287.1"/>
</dbReference>
<reference evidence="2 3" key="1">
    <citation type="submission" date="2020-02" db="EMBL/GenBank/DDBJ databases">
        <title>Paenibacillus sp. nov., isolated from rhizosphere soil of tomato.</title>
        <authorList>
            <person name="Weon H.-Y."/>
            <person name="Lee S.A."/>
        </authorList>
    </citation>
    <scope>NUCLEOTIDE SEQUENCE [LARGE SCALE GENOMIC DNA]</scope>
    <source>
        <strain evidence="2 3">14171R-81</strain>
        <plasmid evidence="2 3">unnamed1</plasmid>
    </source>
</reference>
<name>A0A6C0PAM5_9BACL</name>
<accession>A0A6C0PAM5</accession>
<dbReference type="EMBL" id="CP048287">
    <property type="protein sequence ID" value="QHW35431.1"/>
    <property type="molecule type" value="Genomic_DNA"/>
</dbReference>
<keyword evidence="1" id="KW-0812">Transmembrane</keyword>
<feature type="transmembrane region" description="Helical" evidence="1">
    <location>
        <begin position="20"/>
        <end position="43"/>
    </location>
</feature>
<proteinExistence type="predicted"/>
<gene>
    <name evidence="2" type="ORF">GZH47_31525</name>
</gene>
<keyword evidence="1" id="KW-1133">Transmembrane helix</keyword>
<sequence length="153" mass="17172">MLLGRLLKPIRNEKGISNLIVLLIVLPIFFGVTVMIATTFLYVMRQAKLDDIKDRALQMVETSGYLSPAIQNDIKNKMAQLGYPAVTKNGISYPYFTGSTLTKVGKFDADPTVKLVIQYPATDLAKIMIFFGVDSTEDPGYFYIEEYGRSEEK</sequence>
<evidence type="ECO:0000313" key="3">
    <source>
        <dbReference type="Proteomes" id="UP000479114"/>
    </source>
</evidence>
<organism evidence="2 3">
    <name type="scientific">Paenibacillus rhizovicinus</name>
    <dbReference type="NCBI Taxonomy" id="2704463"/>
    <lineage>
        <taxon>Bacteria</taxon>
        <taxon>Bacillati</taxon>
        <taxon>Bacillota</taxon>
        <taxon>Bacilli</taxon>
        <taxon>Bacillales</taxon>
        <taxon>Paenibacillaceae</taxon>
        <taxon>Paenibacillus</taxon>
    </lineage>
</organism>
<evidence type="ECO:0000256" key="1">
    <source>
        <dbReference type="SAM" id="Phobius"/>
    </source>
</evidence>